<dbReference type="Proteomes" id="UP000315010">
    <property type="component" value="Unassembled WGS sequence"/>
</dbReference>
<dbReference type="Gene3D" id="2.40.50.140">
    <property type="entry name" value="Nucleic acid-binding proteins"/>
    <property type="match status" value="1"/>
</dbReference>
<keyword evidence="2 3" id="KW-0694">RNA-binding</keyword>
<sequence>MSDYPYNFDGKVDVNLVYLPKDIASQVDFHQSKRLRIDGEINGIRIECGLMSNKGKWCFLVSKKLQKLCGVSAGDTARIGFAIADPDSVVVPTELQFALEANDEAMAVWEKWTAAKRRAQCLRVSSAKIPKTRERRVEEVIALLMVELGMRTGTTTWQEFENVDMRAGTITAVDDFAEARKPAYKVTVDFGPELGTKRSSAQITKNYTKDELVGRQIIGVVSFPPKQIGPFVSEFLIAGFYRADGSVILAVPDKSIPNGAKLA</sequence>
<dbReference type="InterPro" id="IPR002547">
    <property type="entry name" value="tRNA-bd_dom"/>
</dbReference>
<dbReference type="CDD" id="cd02798">
    <property type="entry name" value="tRNA_bind_CsaA"/>
    <property type="match status" value="1"/>
</dbReference>
<dbReference type="SUPFAM" id="SSF50249">
    <property type="entry name" value="Nucleic acid-binding proteins"/>
    <property type="match status" value="1"/>
</dbReference>
<evidence type="ECO:0000256" key="3">
    <source>
        <dbReference type="PROSITE-ProRule" id="PRU00209"/>
    </source>
</evidence>
<dbReference type="Gene3D" id="2.40.30.100">
    <property type="entry name" value="AF2212/PG0164-like"/>
    <property type="match status" value="1"/>
</dbReference>
<dbReference type="Pfam" id="PF08922">
    <property type="entry name" value="DUF1905"/>
    <property type="match status" value="1"/>
</dbReference>
<name>A0A5C5YYV1_9BACT</name>
<dbReference type="NCBIfam" id="NF007494">
    <property type="entry name" value="PRK10089.1-3"/>
    <property type="match status" value="1"/>
</dbReference>
<dbReference type="NCBIfam" id="NF007495">
    <property type="entry name" value="PRK10089.1-4"/>
    <property type="match status" value="1"/>
</dbReference>
<evidence type="ECO:0000313" key="5">
    <source>
        <dbReference type="EMBL" id="TWT80278.1"/>
    </source>
</evidence>
<gene>
    <name evidence="5" type="ORF">CA13_16910</name>
</gene>
<dbReference type="AlphaFoldDB" id="A0A5C5YYV1"/>
<dbReference type="EMBL" id="SJPJ01000001">
    <property type="protein sequence ID" value="TWT80278.1"/>
    <property type="molecule type" value="Genomic_DNA"/>
</dbReference>
<dbReference type="GO" id="GO:0000049">
    <property type="term" value="F:tRNA binding"/>
    <property type="evidence" value="ECO:0007669"/>
    <property type="project" value="UniProtKB-UniRule"/>
</dbReference>
<dbReference type="Pfam" id="PF01588">
    <property type="entry name" value="tRNA_bind"/>
    <property type="match status" value="1"/>
</dbReference>
<keyword evidence="1 3" id="KW-0820">tRNA-binding</keyword>
<keyword evidence="6" id="KW-1185">Reference proteome</keyword>
<dbReference type="FunFam" id="2.40.50.140:FF:000165">
    <property type="entry name" value="Chaperone CsaA"/>
    <property type="match status" value="1"/>
</dbReference>
<evidence type="ECO:0000259" key="4">
    <source>
        <dbReference type="PROSITE" id="PS50886"/>
    </source>
</evidence>
<protein>
    <submittedName>
        <fullName evidence="5">tRNA-binding protein</fullName>
    </submittedName>
</protein>
<dbReference type="SUPFAM" id="SSF141694">
    <property type="entry name" value="AF2212/PG0164-like"/>
    <property type="match status" value="1"/>
</dbReference>
<dbReference type="InterPro" id="IPR008231">
    <property type="entry name" value="CsaA"/>
</dbReference>
<comment type="caution">
    <text evidence="5">The sequence shown here is derived from an EMBL/GenBank/DDBJ whole genome shotgun (WGS) entry which is preliminary data.</text>
</comment>
<dbReference type="NCBIfam" id="TIGR02222">
    <property type="entry name" value="chap_CsaA"/>
    <property type="match status" value="1"/>
</dbReference>
<proteinExistence type="predicted"/>
<dbReference type="InterPro" id="IPR012340">
    <property type="entry name" value="NA-bd_OB-fold"/>
</dbReference>
<dbReference type="PROSITE" id="PS50886">
    <property type="entry name" value="TRBD"/>
    <property type="match status" value="1"/>
</dbReference>
<evidence type="ECO:0000256" key="2">
    <source>
        <dbReference type="ARBA" id="ARBA00022884"/>
    </source>
</evidence>
<organism evidence="5 6">
    <name type="scientific">Novipirellula herctigrandis</name>
    <dbReference type="NCBI Taxonomy" id="2527986"/>
    <lineage>
        <taxon>Bacteria</taxon>
        <taxon>Pseudomonadati</taxon>
        <taxon>Planctomycetota</taxon>
        <taxon>Planctomycetia</taxon>
        <taxon>Pirellulales</taxon>
        <taxon>Pirellulaceae</taxon>
        <taxon>Novipirellula</taxon>
    </lineage>
</organism>
<dbReference type="InterPro" id="IPR037079">
    <property type="entry name" value="AF2212/PG0164-like_sf"/>
</dbReference>
<feature type="domain" description="TRNA-binding" evidence="4">
    <location>
        <begin position="159"/>
        <end position="263"/>
    </location>
</feature>
<accession>A0A5C5YYV1</accession>
<evidence type="ECO:0000256" key="1">
    <source>
        <dbReference type="ARBA" id="ARBA00022555"/>
    </source>
</evidence>
<dbReference type="Pfam" id="PF13376">
    <property type="entry name" value="OmdA"/>
    <property type="match status" value="1"/>
</dbReference>
<evidence type="ECO:0000313" key="6">
    <source>
        <dbReference type="Proteomes" id="UP000315010"/>
    </source>
</evidence>
<reference evidence="5 6" key="1">
    <citation type="submission" date="2019-02" db="EMBL/GenBank/DDBJ databases">
        <title>Deep-cultivation of Planctomycetes and their phenomic and genomic characterization uncovers novel biology.</title>
        <authorList>
            <person name="Wiegand S."/>
            <person name="Jogler M."/>
            <person name="Boedeker C."/>
            <person name="Pinto D."/>
            <person name="Vollmers J."/>
            <person name="Rivas-Marin E."/>
            <person name="Kohn T."/>
            <person name="Peeters S.H."/>
            <person name="Heuer A."/>
            <person name="Rast P."/>
            <person name="Oberbeckmann S."/>
            <person name="Bunk B."/>
            <person name="Jeske O."/>
            <person name="Meyerdierks A."/>
            <person name="Storesund J.E."/>
            <person name="Kallscheuer N."/>
            <person name="Luecker S."/>
            <person name="Lage O.M."/>
            <person name="Pohl T."/>
            <person name="Merkel B.J."/>
            <person name="Hornburger P."/>
            <person name="Mueller R.-W."/>
            <person name="Bruemmer F."/>
            <person name="Labrenz M."/>
            <person name="Spormann A.M."/>
            <person name="Op Den Camp H."/>
            <person name="Overmann J."/>
            <person name="Amann R."/>
            <person name="Jetten M.S.M."/>
            <person name="Mascher T."/>
            <person name="Medema M.H."/>
            <person name="Devos D.P."/>
            <person name="Kaster A.-K."/>
            <person name="Ovreas L."/>
            <person name="Rohde M."/>
            <person name="Galperin M.Y."/>
            <person name="Jogler C."/>
        </authorList>
    </citation>
    <scope>NUCLEOTIDE SEQUENCE [LARGE SCALE GENOMIC DNA]</scope>
    <source>
        <strain evidence="5 6">CA13</strain>
    </source>
</reference>
<dbReference type="InterPro" id="IPR015018">
    <property type="entry name" value="DUF1905"/>
</dbReference>
<dbReference type="OrthoDB" id="9794564at2"/>